<feature type="transmembrane region" description="Helical" evidence="6">
    <location>
        <begin position="275"/>
        <end position="291"/>
    </location>
</feature>
<feature type="transmembrane region" description="Helical" evidence="6">
    <location>
        <begin position="159"/>
        <end position="180"/>
    </location>
</feature>
<proteinExistence type="predicted"/>
<feature type="transmembrane region" description="Helical" evidence="6">
    <location>
        <begin position="404"/>
        <end position="422"/>
    </location>
</feature>
<dbReference type="GO" id="GO:0022857">
    <property type="term" value="F:transmembrane transporter activity"/>
    <property type="evidence" value="ECO:0007669"/>
    <property type="project" value="InterPro"/>
</dbReference>
<feature type="transmembrane region" description="Helical" evidence="6">
    <location>
        <begin position="69"/>
        <end position="89"/>
    </location>
</feature>
<feature type="transmembrane region" description="Helical" evidence="6">
    <location>
        <begin position="126"/>
        <end position="147"/>
    </location>
</feature>
<evidence type="ECO:0000256" key="5">
    <source>
        <dbReference type="ARBA" id="ARBA00023136"/>
    </source>
</evidence>
<keyword evidence="5 6" id="KW-0472">Membrane</keyword>
<dbReference type="PROSITE" id="PS00217">
    <property type="entry name" value="SUGAR_TRANSPORT_2"/>
    <property type="match status" value="1"/>
</dbReference>
<evidence type="ECO:0000259" key="7">
    <source>
        <dbReference type="PROSITE" id="PS50850"/>
    </source>
</evidence>
<feature type="transmembrane region" description="Helical" evidence="6">
    <location>
        <begin position="311"/>
        <end position="331"/>
    </location>
</feature>
<dbReference type="AlphaFoldDB" id="A0A505DC86"/>
<keyword evidence="4 6" id="KW-1133">Transmembrane helix</keyword>
<feature type="transmembrane region" description="Helical" evidence="6">
    <location>
        <begin position="338"/>
        <end position="357"/>
    </location>
</feature>
<keyword evidence="3 6" id="KW-0812">Transmembrane</keyword>
<organism evidence="8 9">
    <name type="scientific">Streptomyces sporangiiformans</name>
    <dbReference type="NCBI Taxonomy" id="2315329"/>
    <lineage>
        <taxon>Bacteria</taxon>
        <taxon>Bacillati</taxon>
        <taxon>Actinomycetota</taxon>
        <taxon>Actinomycetes</taxon>
        <taxon>Kitasatosporales</taxon>
        <taxon>Streptomycetaceae</taxon>
        <taxon>Streptomyces</taxon>
    </lineage>
</organism>
<evidence type="ECO:0000256" key="4">
    <source>
        <dbReference type="ARBA" id="ARBA00022989"/>
    </source>
</evidence>
<accession>A0A505DC86</accession>
<feature type="transmembrane region" description="Helical" evidence="6">
    <location>
        <begin position="428"/>
        <end position="447"/>
    </location>
</feature>
<feature type="transmembrane region" description="Helical" evidence="6">
    <location>
        <begin position="186"/>
        <end position="205"/>
    </location>
</feature>
<evidence type="ECO:0000313" key="9">
    <source>
        <dbReference type="Proteomes" id="UP000317378"/>
    </source>
</evidence>
<feature type="transmembrane region" description="Helical" evidence="6">
    <location>
        <begin position="35"/>
        <end position="57"/>
    </location>
</feature>
<evidence type="ECO:0000256" key="6">
    <source>
        <dbReference type="SAM" id="Phobius"/>
    </source>
</evidence>
<evidence type="ECO:0000256" key="1">
    <source>
        <dbReference type="ARBA" id="ARBA00004651"/>
    </source>
</evidence>
<dbReference type="PROSITE" id="PS00216">
    <property type="entry name" value="SUGAR_TRANSPORT_1"/>
    <property type="match status" value="1"/>
</dbReference>
<dbReference type="PANTHER" id="PTHR23511">
    <property type="entry name" value="SYNAPTIC VESICLE GLYCOPROTEIN 2"/>
    <property type="match status" value="1"/>
</dbReference>
<keyword evidence="9" id="KW-1185">Reference proteome</keyword>
<gene>
    <name evidence="8" type="ORF">FGD71_011170</name>
</gene>
<dbReference type="GO" id="GO:0005886">
    <property type="term" value="C:plasma membrane"/>
    <property type="evidence" value="ECO:0007669"/>
    <property type="project" value="UniProtKB-SubCell"/>
</dbReference>
<feature type="domain" description="Major facilitator superfamily (MFS) profile" evidence="7">
    <location>
        <begin position="35"/>
        <end position="451"/>
    </location>
</feature>
<dbReference type="InterPro" id="IPR036259">
    <property type="entry name" value="MFS_trans_sf"/>
</dbReference>
<evidence type="ECO:0000313" key="8">
    <source>
        <dbReference type="EMBL" id="TPQ22173.1"/>
    </source>
</evidence>
<dbReference type="PROSITE" id="PS50850">
    <property type="entry name" value="MFS"/>
    <property type="match status" value="1"/>
</dbReference>
<dbReference type="InterPro" id="IPR005829">
    <property type="entry name" value="Sugar_transporter_CS"/>
</dbReference>
<dbReference type="OrthoDB" id="9109650at2"/>
<feature type="transmembrane region" description="Helical" evidence="6">
    <location>
        <begin position="363"/>
        <end position="384"/>
    </location>
</feature>
<dbReference type="InterPro" id="IPR020846">
    <property type="entry name" value="MFS_dom"/>
</dbReference>
<evidence type="ECO:0000256" key="3">
    <source>
        <dbReference type="ARBA" id="ARBA00022692"/>
    </source>
</evidence>
<dbReference type="InterPro" id="IPR005828">
    <property type="entry name" value="MFS_sugar_transport-like"/>
</dbReference>
<dbReference type="Proteomes" id="UP000317378">
    <property type="component" value="Unassembled WGS sequence"/>
</dbReference>
<dbReference type="PANTHER" id="PTHR23511:SF34">
    <property type="entry name" value="SYNAPTIC VESICLE GLYCOPROTEIN 2"/>
    <property type="match status" value="1"/>
</dbReference>
<dbReference type="EMBL" id="VCHX02000096">
    <property type="protein sequence ID" value="TPQ22173.1"/>
    <property type="molecule type" value="Genomic_DNA"/>
</dbReference>
<dbReference type="Gene3D" id="1.20.1250.20">
    <property type="entry name" value="MFS general substrate transporter like domains"/>
    <property type="match status" value="1"/>
</dbReference>
<evidence type="ECO:0000256" key="2">
    <source>
        <dbReference type="ARBA" id="ARBA00022448"/>
    </source>
</evidence>
<dbReference type="SUPFAM" id="SSF103473">
    <property type="entry name" value="MFS general substrate transporter"/>
    <property type="match status" value="1"/>
</dbReference>
<protein>
    <submittedName>
        <fullName evidence="8">MFS transporter</fullName>
    </submittedName>
</protein>
<name>A0A505DC86_9ACTN</name>
<sequence>MDSSSLQTRPSGRISAGEVAARLERLPWTSYQRSLFLIIATAWLFDSIDLGALTHLLAPISAEFGLTELQAGLVGSATFAGMFIGAVGAGVLADRFGRLKVFKYSIIIWGSASVLLALSWDFASLAAFRLLLGIGMGAEFPVAAALLSEFMPSARRGRYVALMEGTWPIGFILAGIGSFVLLSTTLGWRGFFLAQALLAVVALIVRRNLPESPRWQVSRGHHADAIATLEHVERKTEAAFGRPLPDPGPIDDRDTTGQQAGLRALFTDGYRKRTLASWTMWFCLLGGYYGLTTWIGKLLTDAGYDMVESVGYIVLMALWGIPGFLTAAWLLERIGRKFCLVGFSLSSAAAAFVYGNASGVTELIISGSVLQFLFFGMFSSIFAYTPELFPTRARAIGMGSSTAAGRLGSIFGPVVVPLVIAAQGPSVVFAASAVLFVTGSVVAILFLPETRQTVLEDISS</sequence>
<feature type="transmembrane region" description="Helical" evidence="6">
    <location>
        <begin position="101"/>
        <end position="120"/>
    </location>
</feature>
<comment type="subcellular location">
    <subcellularLocation>
        <location evidence="1">Cell membrane</location>
        <topology evidence="1">Multi-pass membrane protein</topology>
    </subcellularLocation>
</comment>
<comment type="caution">
    <text evidence="8">The sequence shown here is derived from an EMBL/GenBank/DDBJ whole genome shotgun (WGS) entry which is preliminary data.</text>
</comment>
<keyword evidence="2" id="KW-0813">Transport</keyword>
<dbReference type="Pfam" id="PF00083">
    <property type="entry name" value="Sugar_tr"/>
    <property type="match status" value="1"/>
</dbReference>
<reference evidence="8 9" key="1">
    <citation type="submission" date="2019-06" db="EMBL/GenBank/DDBJ databases">
        <title>Streptomyces sporangiiformans sp. nov., a novel actinomycete isolated from soil in Mount Song.</title>
        <authorList>
            <person name="Han L."/>
        </authorList>
    </citation>
    <scope>NUCLEOTIDE SEQUENCE [LARGE SCALE GENOMIC DNA]</scope>
    <source>
        <strain evidence="8 9">NEAU-SSA 1</strain>
    </source>
</reference>